<dbReference type="OrthoDB" id="197283at2"/>
<name>A0A8G2C681_DESNO</name>
<evidence type="ECO:0000313" key="2">
    <source>
        <dbReference type="Proteomes" id="UP000199581"/>
    </source>
</evidence>
<dbReference type="InterPro" id="IPR009387">
    <property type="entry name" value="HigB-2"/>
</dbReference>
<protein>
    <submittedName>
        <fullName evidence="1">RelE toxin of RelE / RelB toxin-antitoxin system</fullName>
    </submittedName>
</protein>
<dbReference type="RefSeq" id="WP_092194574.1">
    <property type="nucleotide sequence ID" value="NZ_FOTO01000022.1"/>
</dbReference>
<organism evidence="1 2">
    <name type="scientific">Desulfomicrobium norvegicum (strain DSM 1741 / NCIMB 8310)</name>
    <name type="common">Desulfovibrio baculatus (strain Norway 4)</name>
    <name type="synonym">Desulfovibrio desulfuricans (strain Norway 4)</name>
    <dbReference type="NCBI Taxonomy" id="52561"/>
    <lineage>
        <taxon>Bacteria</taxon>
        <taxon>Pseudomonadati</taxon>
        <taxon>Thermodesulfobacteriota</taxon>
        <taxon>Desulfovibrionia</taxon>
        <taxon>Desulfovibrionales</taxon>
        <taxon>Desulfomicrobiaceae</taxon>
        <taxon>Desulfomicrobium</taxon>
    </lineage>
</organism>
<dbReference type="AlphaFoldDB" id="A0A8G2C681"/>
<comment type="caution">
    <text evidence="1">The sequence shown here is derived from an EMBL/GenBank/DDBJ whole genome shotgun (WGS) entry which is preliminary data.</text>
</comment>
<dbReference type="Proteomes" id="UP000199581">
    <property type="component" value="Unassembled WGS sequence"/>
</dbReference>
<dbReference type="PIRSF" id="PIRSF039032">
    <property type="entry name" value="HigB-2"/>
    <property type="match status" value="1"/>
</dbReference>
<evidence type="ECO:0000313" key="1">
    <source>
        <dbReference type="EMBL" id="SFM21900.1"/>
    </source>
</evidence>
<reference evidence="1 2" key="1">
    <citation type="submission" date="2016-10" db="EMBL/GenBank/DDBJ databases">
        <authorList>
            <person name="Varghese N."/>
            <person name="Submissions S."/>
        </authorList>
    </citation>
    <scope>NUCLEOTIDE SEQUENCE [LARGE SCALE GENOMIC DNA]</scope>
    <source>
        <strain evidence="1 2">DSM 1741</strain>
    </source>
</reference>
<keyword evidence="2" id="KW-1185">Reference proteome</keyword>
<dbReference type="EMBL" id="FOTO01000022">
    <property type="protein sequence ID" value="SFM21900.1"/>
    <property type="molecule type" value="Genomic_DNA"/>
</dbReference>
<sequence length="112" mass="12540">MITVVETPTFLKDVKRANLDEDEHSELINFLASNPKVGAVLEGTGGVRKVRFAAQGRGKSGGYRVVYYYHNDEIPLFALALFAKNEKANLSKADRNELKALMPQIVDVYKLR</sequence>
<proteinExistence type="predicted"/>
<gene>
    <name evidence="1" type="ORF">SAMN05421830_12214</name>
</gene>
<dbReference type="Pfam" id="PF06296">
    <property type="entry name" value="RelE"/>
    <property type="match status" value="1"/>
</dbReference>
<accession>A0A8G2C681</accession>